<keyword evidence="7" id="KW-1185">Reference proteome</keyword>
<dbReference type="PANTHER" id="PTHR12760">
    <property type="entry name" value="TETRATRICOPEPTIDE REPEAT PROTEIN"/>
    <property type="match status" value="1"/>
</dbReference>
<dbReference type="GO" id="GO:0072546">
    <property type="term" value="C:EMC complex"/>
    <property type="evidence" value="ECO:0007669"/>
    <property type="project" value="UniProtKB-UniRule"/>
</dbReference>
<comment type="subcellular location">
    <subcellularLocation>
        <location evidence="4">Endoplasmic reticulum membrane</location>
        <topology evidence="4">Peripheral membrane protein</topology>
        <orientation evidence="4">Cytoplasmic side</orientation>
    </subcellularLocation>
</comment>
<dbReference type="OMA" id="MSDQEGW"/>
<gene>
    <name evidence="6" type="primary">Contig5241.g5619</name>
    <name evidence="6" type="ORF">STYLEM_8975</name>
</gene>
<dbReference type="PROSITE" id="PS50005">
    <property type="entry name" value="TPR"/>
    <property type="match status" value="2"/>
</dbReference>
<protein>
    <recommendedName>
        <fullName evidence="4">ER membrane protein complex subunit 2</fullName>
    </recommendedName>
</protein>
<dbReference type="Gene3D" id="1.25.40.10">
    <property type="entry name" value="Tetratricopeptide repeat domain"/>
    <property type="match status" value="2"/>
</dbReference>
<dbReference type="SUPFAM" id="SSF48452">
    <property type="entry name" value="TPR-like"/>
    <property type="match status" value="1"/>
</dbReference>
<dbReference type="InterPro" id="IPR011990">
    <property type="entry name" value="TPR-like_helical_dom_sf"/>
</dbReference>
<dbReference type="InterPro" id="IPR055217">
    <property type="entry name" value="TPR_EMC2"/>
</dbReference>
<dbReference type="SMART" id="SM00028">
    <property type="entry name" value="TPR"/>
    <property type="match status" value="2"/>
</dbReference>
<comment type="function">
    <text evidence="4">Part of the endoplasmic reticulum membrane protein complex (EMC) that enables the energy-independent insertion into endoplasmic reticulum membranes of newly synthesized membrane proteins.</text>
</comment>
<evidence type="ECO:0000256" key="1">
    <source>
        <dbReference type="ARBA" id="ARBA00022737"/>
    </source>
</evidence>
<keyword evidence="4" id="KW-0256">Endoplasmic reticulum</keyword>
<sequence length="260" mass="30610">MDKDIKNHQQHLKNLIERSKKSFAYYLIEEAFYAALDIKQLDWANAFLRIITSKFTQSVKSMRMLGMLYEALQDHEKAKEIYQELILLNPNDTQSVKRLVALERDRNHLSDAITLLNKYLENNQQDMEAWLELTDMYLAKQNYAKASFCYEEVLSLQPNNFIVNLRYAEMLYSQGGADNLDSLYLARKYYSHALTMQDDKSNMLSRALWGLLQTCKQLDILMKNKEEKNTEIILTCQQKLKEIYSKSNNKIEINSMKLMN</sequence>
<evidence type="ECO:0000256" key="4">
    <source>
        <dbReference type="RuleBase" id="RU367091"/>
    </source>
</evidence>
<evidence type="ECO:0000313" key="6">
    <source>
        <dbReference type="EMBL" id="CDW79983.1"/>
    </source>
</evidence>
<keyword evidence="2 3" id="KW-0802">TPR repeat</keyword>
<feature type="repeat" description="TPR" evidence="3">
    <location>
        <begin position="127"/>
        <end position="160"/>
    </location>
</feature>
<organism evidence="6 7">
    <name type="scientific">Stylonychia lemnae</name>
    <name type="common">Ciliate</name>
    <dbReference type="NCBI Taxonomy" id="5949"/>
    <lineage>
        <taxon>Eukaryota</taxon>
        <taxon>Sar</taxon>
        <taxon>Alveolata</taxon>
        <taxon>Ciliophora</taxon>
        <taxon>Intramacronucleata</taxon>
        <taxon>Spirotrichea</taxon>
        <taxon>Stichotrichia</taxon>
        <taxon>Sporadotrichida</taxon>
        <taxon>Oxytrichidae</taxon>
        <taxon>Stylonychinae</taxon>
        <taxon>Stylonychia</taxon>
    </lineage>
</organism>
<evidence type="ECO:0000256" key="2">
    <source>
        <dbReference type="ARBA" id="ARBA00022803"/>
    </source>
</evidence>
<dbReference type="Pfam" id="PF22890">
    <property type="entry name" value="TPR_EMC2"/>
    <property type="match status" value="1"/>
</dbReference>
<dbReference type="Proteomes" id="UP000039865">
    <property type="component" value="Unassembled WGS sequence"/>
</dbReference>
<feature type="domain" description="EMC2 TPR-like" evidence="5">
    <location>
        <begin position="59"/>
        <end position="170"/>
    </location>
</feature>
<dbReference type="InterPro" id="IPR039856">
    <property type="entry name" value="EMC2-like"/>
</dbReference>
<dbReference type="OrthoDB" id="124397at2759"/>
<evidence type="ECO:0000313" key="7">
    <source>
        <dbReference type="Proteomes" id="UP000039865"/>
    </source>
</evidence>
<comment type="similarity">
    <text evidence="4">Belongs to the EMC2 family.</text>
</comment>
<dbReference type="InterPro" id="IPR019734">
    <property type="entry name" value="TPR_rpt"/>
</dbReference>
<evidence type="ECO:0000259" key="5">
    <source>
        <dbReference type="Pfam" id="PF22890"/>
    </source>
</evidence>
<feature type="repeat" description="TPR" evidence="3">
    <location>
        <begin position="59"/>
        <end position="92"/>
    </location>
</feature>
<comment type="subunit">
    <text evidence="4">Component of the ER membrane protein complex (EMC).</text>
</comment>
<dbReference type="EMBL" id="CCKQ01008520">
    <property type="protein sequence ID" value="CDW79983.1"/>
    <property type="molecule type" value="Genomic_DNA"/>
</dbReference>
<name>A0A078AGK2_STYLE</name>
<evidence type="ECO:0000256" key="3">
    <source>
        <dbReference type="PROSITE-ProRule" id="PRU00339"/>
    </source>
</evidence>
<dbReference type="FunCoup" id="A0A078AGK2">
    <property type="interactions" value="195"/>
</dbReference>
<accession>A0A078AGK2</accession>
<dbReference type="InParanoid" id="A0A078AGK2"/>
<dbReference type="AlphaFoldDB" id="A0A078AGK2"/>
<proteinExistence type="inferred from homology"/>
<keyword evidence="1" id="KW-0677">Repeat</keyword>
<keyword evidence="4" id="KW-0472">Membrane</keyword>
<reference evidence="6 7" key="1">
    <citation type="submission" date="2014-06" db="EMBL/GenBank/DDBJ databases">
        <authorList>
            <person name="Swart Estienne"/>
        </authorList>
    </citation>
    <scope>NUCLEOTIDE SEQUENCE [LARGE SCALE GENOMIC DNA]</scope>
    <source>
        <strain evidence="6 7">130c</strain>
    </source>
</reference>